<evidence type="ECO:0000313" key="3">
    <source>
        <dbReference type="Proteomes" id="UP000630353"/>
    </source>
</evidence>
<comment type="caution">
    <text evidence="2">The sequence shown here is derived from an EMBL/GenBank/DDBJ whole genome shotgun (WGS) entry which is preliminary data.</text>
</comment>
<name>A0A918XWI2_9PROT</name>
<evidence type="ECO:0000256" key="1">
    <source>
        <dbReference type="SAM" id="MobiDB-lite"/>
    </source>
</evidence>
<dbReference type="AlphaFoldDB" id="A0A918XWI2"/>
<reference evidence="2" key="2">
    <citation type="submission" date="2020-09" db="EMBL/GenBank/DDBJ databases">
        <authorList>
            <person name="Sun Q."/>
            <person name="Kim S."/>
        </authorList>
    </citation>
    <scope>NUCLEOTIDE SEQUENCE</scope>
    <source>
        <strain evidence="2">KCTC 42651</strain>
    </source>
</reference>
<accession>A0A918XWI2</accession>
<dbReference type="Pfam" id="PF07310">
    <property type="entry name" value="PAS_5"/>
    <property type="match status" value="1"/>
</dbReference>
<dbReference type="RefSeq" id="WP_189994082.1">
    <property type="nucleotide sequence ID" value="NZ_BMZS01000012.1"/>
</dbReference>
<protein>
    <recommendedName>
        <fullName evidence="4">PAS domain-containing protein</fullName>
    </recommendedName>
</protein>
<proteinExistence type="predicted"/>
<evidence type="ECO:0008006" key="4">
    <source>
        <dbReference type="Google" id="ProtNLM"/>
    </source>
</evidence>
<dbReference type="EMBL" id="BMZS01000012">
    <property type="protein sequence ID" value="GHD60304.1"/>
    <property type="molecule type" value="Genomic_DNA"/>
</dbReference>
<dbReference type="InterPro" id="IPR009922">
    <property type="entry name" value="DUF1457"/>
</dbReference>
<feature type="compositionally biased region" description="Basic and acidic residues" evidence="1">
    <location>
        <begin position="1"/>
        <end position="12"/>
    </location>
</feature>
<sequence>MSDHDHRDERPAHRVWHRPPVEERADQVRTWNEQPVDDLRNPALRALAEAWGRAAASEGIRPPSRAVFSPTEVVETLSRTTLLERVEGPVESGHTWRYRLVGTEIVDLVQADVTGRTIEHYHPPLAAMLRTQFDATAAAGVPKAFTVRTVVDHRPYAYEKIVLPLRSAPDAETDQIMVASFPIDAD</sequence>
<feature type="region of interest" description="Disordered" evidence="1">
    <location>
        <begin position="1"/>
        <end position="26"/>
    </location>
</feature>
<reference evidence="2" key="1">
    <citation type="journal article" date="2014" name="Int. J. Syst. Evol. Microbiol.">
        <title>Complete genome sequence of Corynebacterium casei LMG S-19264T (=DSM 44701T), isolated from a smear-ripened cheese.</title>
        <authorList>
            <consortium name="US DOE Joint Genome Institute (JGI-PGF)"/>
            <person name="Walter F."/>
            <person name="Albersmeier A."/>
            <person name="Kalinowski J."/>
            <person name="Ruckert C."/>
        </authorList>
    </citation>
    <scope>NUCLEOTIDE SEQUENCE</scope>
    <source>
        <strain evidence="2">KCTC 42651</strain>
    </source>
</reference>
<dbReference type="Proteomes" id="UP000630353">
    <property type="component" value="Unassembled WGS sequence"/>
</dbReference>
<organism evidence="2 3">
    <name type="scientific">Thalassobaculum fulvum</name>
    <dbReference type="NCBI Taxonomy" id="1633335"/>
    <lineage>
        <taxon>Bacteria</taxon>
        <taxon>Pseudomonadati</taxon>
        <taxon>Pseudomonadota</taxon>
        <taxon>Alphaproteobacteria</taxon>
        <taxon>Rhodospirillales</taxon>
        <taxon>Thalassobaculaceae</taxon>
        <taxon>Thalassobaculum</taxon>
    </lineage>
</organism>
<evidence type="ECO:0000313" key="2">
    <source>
        <dbReference type="EMBL" id="GHD60304.1"/>
    </source>
</evidence>
<keyword evidence="3" id="KW-1185">Reference proteome</keyword>
<gene>
    <name evidence="2" type="ORF">GCM10017083_45960</name>
</gene>